<dbReference type="EMBL" id="KZ293648">
    <property type="protein sequence ID" value="PBK98402.1"/>
    <property type="molecule type" value="Genomic_DNA"/>
</dbReference>
<evidence type="ECO:0000256" key="1">
    <source>
        <dbReference type="SAM" id="MobiDB-lite"/>
    </source>
</evidence>
<reference evidence="3" key="1">
    <citation type="journal article" date="2017" name="Nat. Ecol. Evol.">
        <title>Genome expansion and lineage-specific genetic innovations in the forest pathogenic fungi Armillaria.</title>
        <authorList>
            <person name="Sipos G."/>
            <person name="Prasanna A.N."/>
            <person name="Walter M.C."/>
            <person name="O'Connor E."/>
            <person name="Balint B."/>
            <person name="Krizsan K."/>
            <person name="Kiss B."/>
            <person name="Hess J."/>
            <person name="Varga T."/>
            <person name="Slot J."/>
            <person name="Riley R."/>
            <person name="Boka B."/>
            <person name="Rigling D."/>
            <person name="Barry K."/>
            <person name="Lee J."/>
            <person name="Mihaltcheva S."/>
            <person name="LaButti K."/>
            <person name="Lipzen A."/>
            <person name="Waldron R."/>
            <person name="Moloney N.M."/>
            <person name="Sperisen C."/>
            <person name="Kredics L."/>
            <person name="Vagvoelgyi C."/>
            <person name="Patrignani A."/>
            <person name="Fitzpatrick D."/>
            <person name="Nagy I."/>
            <person name="Doyle S."/>
            <person name="Anderson J.B."/>
            <person name="Grigoriev I.V."/>
            <person name="Gueldener U."/>
            <person name="Muensterkoetter M."/>
            <person name="Nagy L.G."/>
        </authorList>
    </citation>
    <scope>NUCLEOTIDE SEQUENCE [LARGE SCALE GENOMIC DNA]</scope>
    <source>
        <strain evidence="3">Ar21-2</strain>
    </source>
</reference>
<organism evidence="2 3">
    <name type="scientific">Armillaria gallica</name>
    <name type="common">Bulbous honey fungus</name>
    <name type="synonym">Armillaria bulbosa</name>
    <dbReference type="NCBI Taxonomy" id="47427"/>
    <lineage>
        <taxon>Eukaryota</taxon>
        <taxon>Fungi</taxon>
        <taxon>Dikarya</taxon>
        <taxon>Basidiomycota</taxon>
        <taxon>Agaricomycotina</taxon>
        <taxon>Agaricomycetes</taxon>
        <taxon>Agaricomycetidae</taxon>
        <taxon>Agaricales</taxon>
        <taxon>Marasmiineae</taxon>
        <taxon>Physalacriaceae</taxon>
        <taxon>Armillaria</taxon>
    </lineage>
</organism>
<evidence type="ECO:0000313" key="3">
    <source>
        <dbReference type="Proteomes" id="UP000217790"/>
    </source>
</evidence>
<dbReference type="AlphaFoldDB" id="A0A2H3E3W3"/>
<protein>
    <submittedName>
        <fullName evidence="2">Uncharacterized protein</fullName>
    </submittedName>
</protein>
<feature type="region of interest" description="Disordered" evidence="1">
    <location>
        <begin position="93"/>
        <end position="135"/>
    </location>
</feature>
<name>A0A2H3E3W3_ARMGA</name>
<proteinExistence type="predicted"/>
<evidence type="ECO:0000313" key="2">
    <source>
        <dbReference type="EMBL" id="PBK98402.1"/>
    </source>
</evidence>
<sequence length="135" mass="14858">MSFKLLRRLKRNAATVSRALYMFVTARMELAGWIGSLAELRGTADCRSKISVATNNIAKFRVIFDSGLEDLFSARDVFSDNYRVWNELPSHPLPAAGTPPHQIAHTHDSAGLPTGRHSPSIATYSGSVKDDHTMS</sequence>
<gene>
    <name evidence="2" type="ORF">ARMGADRAFT_1060189</name>
</gene>
<dbReference type="OrthoDB" id="10311427at2759"/>
<keyword evidence="3" id="KW-1185">Reference proteome</keyword>
<dbReference type="Proteomes" id="UP000217790">
    <property type="component" value="Unassembled WGS sequence"/>
</dbReference>
<accession>A0A2H3E3W3</accession>
<dbReference type="InParanoid" id="A0A2H3E3W3"/>